<dbReference type="InterPro" id="IPR050500">
    <property type="entry name" value="Phos_Acetyltrans/Butyryltrans"/>
</dbReference>
<dbReference type="InterPro" id="IPR012147">
    <property type="entry name" value="P_Ac_Bu_trans"/>
</dbReference>
<evidence type="ECO:0000256" key="4">
    <source>
        <dbReference type="ARBA" id="ARBA00012707"/>
    </source>
</evidence>
<dbReference type="AlphaFoldDB" id="A0A0R2CKM2"/>
<evidence type="ECO:0000256" key="8">
    <source>
        <dbReference type="ARBA" id="ARBA00031108"/>
    </source>
</evidence>
<sequence length="336" mass="35909">MKLPKKCQGGKIMDLFEELIAKVKTTSAKIVFPEGNDSRIVKAAVRLAQDGILQPVILGERSEIEKCAGQTLPAEIQTIDPAAYPVAAFDEMVAAFVARRKGKNTAEQARQLLRDVNYFGTMLVYLGKVDGLVSGAVHPTGDTVRPALQIIKTKPGISRTSGAFIMVRGQERYLFADCAINIDPDAQQLAEIAVESAKTARLFKIDPKIALLSFSTLGSAQSPVVDKVATAVKIAQQLAPAERIDGELQFDAAFVPNVAAKKAPNSKVAGQANVFVFPELQAGNIGYKIAQRMGGFTAIGPILQGLNQPVSDLSRGASEDDVYKVAVITAMQAINN</sequence>
<dbReference type="Proteomes" id="UP000051576">
    <property type="component" value="Unassembled WGS sequence"/>
</dbReference>
<evidence type="ECO:0000259" key="9">
    <source>
        <dbReference type="Pfam" id="PF01515"/>
    </source>
</evidence>
<protein>
    <recommendedName>
        <fullName evidence="5">Phosphate acetyltransferase</fullName>
        <ecNumber evidence="4">2.3.1.8</ecNumber>
    </recommendedName>
    <alternativeName>
        <fullName evidence="8">Phosphotransacetylase</fullName>
    </alternativeName>
</protein>
<dbReference type="InterPro" id="IPR004614">
    <property type="entry name" value="P_AcTrfase"/>
</dbReference>
<evidence type="ECO:0000256" key="3">
    <source>
        <dbReference type="ARBA" id="ARBA00005656"/>
    </source>
</evidence>
<evidence type="ECO:0000256" key="2">
    <source>
        <dbReference type="ARBA" id="ARBA00004989"/>
    </source>
</evidence>
<keyword evidence="7" id="KW-0012">Acyltransferase</keyword>
<dbReference type="Gene3D" id="3.40.50.10950">
    <property type="match status" value="1"/>
</dbReference>
<dbReference type="Pfam" id="PF01515">
    <property type="entry name" value="PTA_PTB"/>
    <property type="match status" value="1"/>
</dbReference>
<reference evidence="10 11" key="1">
    <citation type="journal article" date="2015" name="Genome Announc.">
        <title>Expanding the biotechnology potential of lactobacilli through comparative genomics of 213 strains and associated genera.</title>
        <authorList>
            <person name="Sun Z."/>
            <person name="Harris H.M."/>
            <person name="McCann A."/>
            <person name="Guo C."/>
            <person name="Argimon S."/>
            <person name="Zhang W."/>
            <person name="Yang X."/>
            <person name="Jeffery I.B."/>
            <person name="Cooney J.C."/>
            <person name="Kagawa T.F."/>
            <person name="Liu W."/>
            <person name="Song Y."/>
            <person name="Salvetti E."/>
            <person name="Wrobel A."/>
            <person name="Rasinkangas P."/>
            <person name="Parkhill J."/>
            <person name="Rea M.C."/>
            <person name="O'Sullivan O."/>
            <person name="Ritari J."/>
            <person name="Douillard F.P."/>
            <person name="Paul Ross R."/>
            <person name="Yang R."/>
            <person name="Briner A.E."/>
            <person name="Felis G.E."/>
            <person name="de Vos W.M."/>
            <person name="Barrangou R."/>
            <person name="Klaenhammer T.R."/>
            <person name="Caufield P.W."/>
            <person name="Cui Y."/>
            <person name="Zhang H."/>
            <person name="O'Toole P.W."/>
        </authorList>
    </citation>
    <scope>NUCLEOTIDE SEQUENCE [LARGE SCALE GENOMIC DNA]</scope>
    <source>
        <strain evidence="10 11">DSM 20605</strain>
    </source>
</reference>
<evidence type="ECO:0000256" key="7">
    <source>
        <dbReference type="ARBA" id="ARBA00023315"/>
    </source>
</evidence>
<name>A0A0R2CKM2_9LACO</name>
<gene>
    <name evidence="10" type="ORF">FD21_GL000810</name>
</gene>
<comment type="catalytic activity">
    <reaction evidence="1">
        <text>acetyl-CoA + phosphate = acetyl phosphate + CoA</text>
        <dbReference type="Rhea" id="RHEA:19521"/>
        <dbReference type="ChEBI" id="CHEBI:22191"/>
        <dbReference type="ChEBI" id="CHEBI:43474"/>
        <dbReference type="ChEBI" id="CHEBI:57287"/>
        <dbReference type="ChEBI" id="CHEBI:57288"/>
        <dbReference type="EC" id="2.3.1.8"/>
    </reaction>
</comment>
<dbReference type="Gene3D" id="3.40.50.10750">
    <property type="entry name" value="Isocitrate/Isopropylmalate dehydrogenase-like"/>
    <property type="match status" value="1"/>
</dbReference>
<organism evidence="10 11">
    <name type="scientific">Liquorilactobacillus vini DSM 20605</name>
    <dbReference type="NCBI Taxonomy" id="1133569"/>
    <lineage>
        <taxon>Bacteria</taxon>
        <taxon>Bacillati</taxon>
        <taxon>Bacillota</taxon>
        <taxon>Bacilli</taxon>
        <taxon>Lactobacillales</taxon>
        <taxon>Lactobacillaceae</taxon>
        <taxon>Liquorilactobacillus</taxon>
    </lineage>
</organism>
<keyword evidence="6 10" id="KW-0808">Transferase</keyword>
<feature type="domain" description="Phosphate acetyl/butaryl transferase" evidence="9">
    <location>
        <begin position="15"/>
        <end position="330"/>
    </location>
</feature>
<dbReference type="NCBIfam" id="TIGR00651">
    <property type="entry name" value="pta"/>
    <property type="match status" value="1"/>
</dbReference>
<evidence type="ECO:0000256" key="1">
    <source>
        <dbReference type="ARBA" id="ARBA00000705"/>
    </source>
</evidence>
<dbReference type="GO" id="GO:0008959">
    <property type="term" value="F:phosphate acetyltransferase activity"/>
    <property type="evidence" value="ECO:0007669"/>
    <property type="project" value="UniProtKB-EC"/>
</dbReference>
<evidence type="ECO:0000256" key="5">
    <source>
        <dbReference type="ARBA" id="ARBA00021528"/>
    </source>
</evidence>
<evidence type="ECO:0000256" key="6">
    <source>
        <dbReference type="ARBA" id="ARBA00022679"/>
    </source>
</evidence>
<dbReference type="SUPFAM" id="SSF53659">
    <property type="entry name" value="Isocitrate/Isopropylmalate dehydrogenase-like"/>
    <property type="match status" value="1"/>
</dbReference>
<evidence type="ECO:0000313" key="10">
    <source>
        <dbReference type="EMBL" id="KRM88796.1"/>
    </source>
</evidence>
<dbReference type="eggNOG" id="COG0280">
    <property type="taxonomic scope" value="Bacteria"/>
</dbReference>
<dbReference type="PIRSF" id="PIRSF000428">
    <property type="entry name" value="P_Ac_trans"/>
    <property type="match status" value="1"/>
</dbReference>
<comment type="caution">
    <text evidence="10">The sequence shown here is derived from an EMBL/GenBank/DDBJ whole genome shotgun (WGS) entry which is preliminary data.</text>
</comment>
<accession>A0A0R2CKM2</accession>
<comment type="pathway">
    <text evidence="2">Metabolic intermediate biosynthesis; acetyl-CoA biosynthesis; acetyl-CoA from acetate: step 2/2.</text>
</comment>
<proteinExistence type="inferred from homology"/>
<dbReference type="PANTHER" id="PTHR43356:SF3">
    <property type="entry name" value="PHOSPHATE ACETYLTRANSFERASE"/>
    <property type="match status" value="1"/>
</dbReference>
<dbReference type="EMBL" id="AYYX01000021">
    <property type="protein sequence ID" value="KRM88796.1"/>
    <property type="molecule type" value="Genomic_DNA"/>
</dbReference>
<dbReference type="EC" id="2.3.1.8" evidence="4"/>
<dbReference type="STRING" id="1133569.FD21_GL000810"/>
<dbReference type="InterPro" id="IPR042113">
    <property type="entry name" value="P_AcTrfase_dom1"/>
</dbReference>
<keyword evidence="11" id="KW-1185">Reference proteome</keyword>
<dbReference type="InterPro" id="IPR042112">
    <property type="entry name" value="P_AcTrfase_dom2"/>
</dbReference>
<evidence type="ECO:0000313" key="11">
    <source>
        <dbReference type="Proteomes" id="UP000051576"/>
    </source>
</evidence>
<dbReference type="PANTHER" id="PTHR43356">
    <property type="entry name" value="PHOSPHATE ACETYLTRANSFERASE"/>
    <property type="match status" value="1"/>
</dbReference>
<dbReference type="NCBIfam" id="NF007233">
    <property type="entry name" value="PRK09653.1"/>
    <property type="match status" value="1"/>
</dbReference>
<comment type="similarity">
    <text evidence="3">Belongs to the phosphate acetyltransferase and butyryltransferase family.</text>
</comment>
<dbReference type="PATRIC" id="fig|1133569.4.peg.880"/>
<dbReference type="InterPro" id="IPR002505">
    <property type="entry name" value="PTA_PTB"/>
</dbReference>